<reference evidence="4" key="1">
    <citation type="submission" date="2010-08" db="EMBL/GenBank/DDBJ databases">
        <authorList>
            <consortium name="Caenorhabditis japonica Sequencing Consortium"/>
            <person name="Wilson R.K."/>
        </authorList>
    </citation>
    <scope>NUCLEOTIDE SEQUENCE [LARGE SCALE GENOMIC DNA]</scope>
    <source>
        <strain evidence="4">DF5081</strain>
    </source>
</reference>
<feature type="domain" description="Ig-like" evidence="2">
    <location>
        <begin position="8"/>
        <end position="96"/>
    </location>
</feature>
<dbReference type="Gene3D" id="2.60.40.10">
    <property type="entry name" value="Immunoglobulins"/>
    <property type="match status" value="1"/>
</dbReference>
<feature type="compositionally biased region" description="Basic residues" evidence="1">
    <location>
        <begin position="194"/>
        <end position="208"/>
    </location>
</feature>
<sequence>MHSIDLNPLSRPELVLVSGSMMTFTCDLDNRVKKRKKHEEIEFIEWFVNGKRIKPSWFDWRVSISWDGKLGIWPINEGDSGIFECLSNGQLKASVNVVVVPIPRKAKETTMNEAKNSDTQNKESSDEKPTELEKNKTALETKKKEDPEEEEDEDDDDDTDEEDEDVAADNGSSTTSKDSKTSSDSKTGKSKDSKKPKKKKTKKGKKKKDGTFKLVKTNLQRLGIMDTPSDSLYIFNSENRNFVPFDNDLRCKVSLGTYPF</sequence>
<dbReference type="InterPro" id="IPR003599">
    <property type="entry name" value="Ig_sub"/>
</dbReference>
<dbReference type="SUPFAM" id="SSF48726">
    <property type="entry name" value="Immunoglobulin"/>
    <property type="match status" value="1"/>
</dbReference>
<dbReference type="InterPro" id="IPR036179">
    <property type="entry name" value="Ig-like_dom_sf"/>
</dbReference>
<evidence type="ECO:0000256" key="1">
    <source>
        <dbReference type="SAM" id="MobiDB-lite"/>
    </source>
</evidence>
<dbReference type="EnsemblMetazoa" id="CJA34954.1">
    <property type="protein sequence ID" value="CJA34954.1"/>
    <property type="gene ID" value="WBGene00210801"/>
</dbReference>
<proteinExistence type="predicted"/>
<evidence type="ECO:0000259" key="2">
    <source>
        <dbReference type="PROSITE" id="PS50835"/>
    </source>
</evidence>
<dbReference type="AlphaFoldDB" id="A0A8R1IHH9"/>
<reference evidence="3" key="2">
    <citation type="submission" date="2022-06" db="UniProtKB">
        <authorList>
            <consortium name="EnsemblMetazoa"/>
        </authorList>
    </citation>
    <scope>IDENTIFICATION</scope>
    <source>
        <strain evidence="3">DF5081</strain>
    </source>
</reference>
<accession>A0A8R1IHH9</accession>
<name>A0A8R1IHH9_CAEJA</name>
<feature type="compositionally biased region" description="Basic and acidic residues" evidence="1">
    <location>
        <begin position="177"/>
        <end position="193"/>
    </location>
</feature>
<evidence type="ECO:0000313" key="4">
    <source>
        <dbReference type="Proteomes" id="UP000005237"/>
    </source>
</evidence>
<feature type="compositionally biased region" description="Acidic residues" evidence="1">
    <location>
        <begin position="147"/>
        <end position="167"/>
    </location>
</feature>
<organism evidence="3 4">
    <name type="scientific">Caenorhabditis japonica</name>
    <dbReference type="NCBI Taxonomy" id="281687"/>
    <lineage>
        <taxon>Eukaryota</taxon>
        <taxon>Metazoa</taxon>
        <taxon>Ecdysozoa</taxon>
        <taxon>Nematoda</taxon>
        <taxon>Chromadorea</taxon>
        <taxon>Rhabditida</taxon>
        <taxon>Rhabditina</taxon>
        <taxon>Rhabditomorpha</taxon>
        <taxon>Rhabditoidea</taxon>
        <taxon>Rhabditidae</taxon>
        <taxon>Peloderinae</taxon>
        <taxon>Caenorhabditis</taxon>
    </lineage>
</organism>
<dbReference type="InterPro" id="IPR013783">
    <property type="entry name" value="Ig-like_fold"/>
</dbReference>
<protein>
    <submittedName>
        <fullName evidence="3">Ig-like domain-containing protein</fullName>
    </submittedName>
</protein>
<dbReference type="Proteomes" id="UP000005237">
    <property type="component" value="Unassembled WGS sequence"/>
</dbReference>
<dbReference type="PROSITE" id="PS50835">
    <property type="entry name" value="IG_LIKE"/>
    <property type="match status" value="1"/>
</dbReference>
<feature type="compositionally biased region" description="Basic and acidic residues" evidence="1">
    <location>
        <begin position="120"/>
        <end position="146"/>
    </location>
</feature>
<keyword evidence="4" id="KW-1185">Reference proteome</keyword>
<evidence type="ECO:0000313" key="3">
    <source>
        <dbReference type="EnsemblMetazoa" id="CJA34954.1"/>
    </source>
</evidence>
<dbReference type="InterPro" id="IPR007110">
    <property type="entry name" value="Ig-like_dom"/>
</dbReference>
<dbReference type="SMART" id="SM00409">
    <property type="entry name" value="IG"/>
    <property type="match status" value="1"/>
</dbReference>
<dbReference type="CDD" id="cd00096">
    <property type="entry name" value="Ig"/>
    <property type="match status" value="1"/>
</dbReference>
<feature type="region of interest" description="Disordered" evidence="1">
    <location>
        <begin position="108"/>
        <end position="211"/>
    </location>
</feature>